<keyword evidence="11" id="KW-1185">Reference proteome</keyword>
<gene>
    <name evidence="10" type="ORF">HS1_000343</name>
</gene>
<dbReference type="GO" id="GO:0003984">
    <property type="term" value="F:acetolactate synthase activity"/>
    <property type="evidence" value="ECO:0007669"/>
    <property type="project" value="UniProtKB-UniRule"/>
</dbReference>
<evidence type="ECO:0000256" key="2">
    <source>
        <dbReference type="ARBA" id="ARBA00005025"/>
    </source>
</evidence>
<name>A0A7U4TGV0_DESA2</name>
<dbReference type="NCBIfam" id="NF008864">
    <property type="entry name" value="PRK11895.1"/>
    <property type="match status" value="1"/>
</dbReference>
<dbReference type="Gene3D" id="3.30.70.1150">
    <property type="entry name" value="ACT-like. Chain A, domain 2"/>
    <property type="match status" value="1"/>
</dbReference>
<dbReference type="GO" id="GO:0009097">
    <property type="term" value="P:isoleucine biosynthetic process"/>
    <property type="evidence" value="ECO:0007669"/>
    <property type="project" value="UniProtKB-UniRule"/>
</dbReference>
<proteinExistence type="inferred from homology"/>
<evidence type="ECO:0000313" key="11">
    <source>
        <dbReference type="Proteomes" id="UP000070560"/>
    </source>
</evidence>
<dbReference type="GO" id="GO:0009099">
    <property type="term" value="P:L-valine biosynthetic process"/>
    <property type="evidence" value="ECO:0007669"/>
    <property type="project" value="UniProtKB-UniRule"/>
</dbReference>
<dbReference type="OrthoDB" id="9787365at2"/>
<keyword evidence="6 8" id="KW-0100">Branched-chain amino acid biosynthesis</keyword>
<keyword evidence="8 10" id="KW-0808">Transferase</keyword>
<dbReference type="GO" id="GO:0005829">
    <property type="term" value="C:cytosol"/>
    <property type="evidence" value="ECO:0007669"/>
    <property type="project" value="TreeGrafter"/>
</dbReference>
<dbReference type="InterPro" id="IPR019455">
    <property type="entry name" value="Acetolactate_synth_ssu_C"/>
</dbReference>
<dbReference type="NCBIfam" id="TIGR00119">
    <property type="entry name" value="acolac_sm"/>
    <property type="match status" value="1"/>
</dbReference>
<comment type="pathway">
    <text evidence="1 8">Amino-acid biosynthesis; L-isoleucine biosynthesis; L-isoleucine from 2-oxobutanoate: step 1/4.</text>
</comment>
<dbReference type="InterPro" id="IPR002912">
    <property type="entry name" value="ACT_dom"/>
</dbReference>
<feature type="domain" description="ACT" evidence="9">
    <location>
        <begin position="4"/>
        <end position="78"/>
    </location>
</feature>
<evidence type="ECO:0000259" key="9">
    <source>
        <dbReference type="PROSITE" id="PS51671"/>
    </source>
</evidence>
<dbReference type="EC" id="2.2.1.6" evidence="8"/>
<organism evidence="10 11">
    <name type="scientific">Desulfofervidus auxilii</name>
    <dbReference type="NCBI Taxonomy" id="1621989"/>
    <lineage>
        <taxon>Bacteria</taxon>
        <taxon>Pseudomonadati</taxon>
        <taxon>Thermodesulfobacteriota</taxon>
        <taxon>Candidatus Desulfofervidia</taxon>
        <taxon>Candidatus Desulfofervidales</taxon>
        <taxon>Candidatus Desulfofervidaceae</taxon>
        <taxon>Candidatus Desulfofervidus</taxon>
    </lineage>
</organism>
<evidence type="ECO:0000256" key="6">
    <source>
        <dbReference type="ARBA" id="ARBA00023304"/>
    </source>
</evidence>
<dbReference type="InterPro" id="IPR039557">
    <property type="entry name" value="AHAS_ACT"/>
</dbReference>
<dbReference type="Gene3D" id="3.30.70.260">
    <property type="match status" value="1"/>
</dbReference>
<dbReference type="PROSITE" id="PS51671">
    <property type="entry name" value="ACT"/>
    <property type="match status" value="1"/>
</dbReference>
<evidence type="ECO:0000313" key="10">
    <source>
        <dbReference type="EMBL" id="AMM40149.1"/>
    </source>
</evidence>
<dbReference type="EMBL" id="CP013015">
    <property type="protein sequence ID" value="AMM40149.1"/>
    <property type="molecule type" value="Genomic_DNA"/>
</dbReference>
<evidence type="ECO:0000256" key="7">
    <source>
        <dbReference type="ARBA" id="ARBA00048670"/>
    </source>
</evidence>
<dbReference type="PANTHER" id="PTHR30239">
    <property type="entry name" value="ACETOLACTATE SYNTHASE SMALL SUBUNIT"/>
    <property type="match status" value="1"/>
</dbReference>
<dbReference type="InterPro" id="IPR054480">
    <property type="entry name" value="AHAS_small-like_ACT"/>
</dbReference>
<dbReference type="RefSeq" id="WP_066060446.1">
    <property type="nucleotide sequence ID" value="NZ_CP013015.1"/>
</dbReference>
<dbReference type="KEGG" id="daw:HS1_000343"/>
<evidence type="ECO:0000256" key="1">
    <source>
        <dbReference type="ARBA" id="ARBA00004974"/>
    </source>
</evidence>
<dbReference type="FunFam" id="3.30.70.1150:FF:000001">
    <property type="entry name" value="Acetolactate synthase small subunit"/>
    <property type="match status" value="1"/>
</dbReference>
<comment type="pathway">
    <text evidence="2 8">Amino-acid biosynthesis; L-valine biosynthesis; L-valine from pyruvate: step 1/4.</text>
</comment>
<evidence type="ECO:0000256" key="4">
    <source>
        <dbReference type="ARBA" id="ARBA00011744"/>
    </source>
</evidence>
<dbReference type="InterPro" id="IPR045865">
    <property type="entry name" value="ACT-like_dom_sf"/>
</dbReference>
<dbReference type="GO" id="GO:1990610">
    <property type="term" value="F:acetolactate synthase regulator activity"/>
    <property type="evidence" value="ECO:0007669"/>
    <property type="project" value="UniProtKB-UniRule"/>
</dbReference>
<comment type="subunit">
    <text evidence="4 8">Dimer of large and small chains.</text>
</comment>
<dbReference type="Proteomes" id="UP000070560">
    <property type="component" value="Chromosome"/>
</dbReference>
<dbReference type="FunFam" id="3.30.70.260:FF:000001">
    <property type="entry name" value="Acetolactate synthase, small subunit"/>
    <property type="match status" value="1"/>
</dbReference>
<dbReference type="InterPro" id="IPR004789">
    <property type="entry name" value="Acetalactate_synth_ssu"/>
</dbReference>
<evidence type="ECO:0000256" key="5">
    <source>
        <dbReference type="ARBA" id="ARBA00022605"/>
    </source>
</evidence>
<comment type="similarity">
    <text evidence="3 8">Belongs to the acetolactate synthase small subunit family.</text>
</comment>
<protein>
    <recommendedName>
        <fullName evidence="8">Acetolactate synthase small subunit</fullName>
        <shortName evidence="8">AHAS</shortName>
        <shortName evidence="8">ALS</shortName>
        <ecNumber evidence="8">2.2.1.6</ecNumber>
    </recommendedName>
    <alternativeName>
        <fullName evidence="8">Acetohydroxy-acid synthase small subunit</fullName>
    </alternativeName>
</protein>
<dbReference type="CDD" id="cd04878">
    <property type="entry name" value="ACT_AHAS"/>
    <property type="match status" value="1"/>
</dbReference>
<dbReference type="UniPathway" id="UPA00047">
    <property type="reaction ID" value="UER00055"/>
</dbReference>
<dbReference type="AlphaFoldDB" id="A0A7U4TGV0"/>
<dbReference type="PANTHER" id="PTHR30239:SF0">
    <property type="entry name" value="ACETOLACTATE SYNTHASE SMALL SUBUNIT 1, CHLOROPLASTIC"/>
    <property type="match status" value="1"/>
</dbReference>
<keyword evidence="5 8" id="KW-0028">Amino-acid biosynthesis</keyword>
<dbReference type="Pfam" id="PF22629">
    <property type="entry name" value="ACT_AHAS_ss"/>
    <property type="match status" value="1"/>
</dbReference>
<comment type="function">
    <text evidence="8">Catalyzes the conversion of 2 pyruvate molecules into acetolactate in the first common step of the biosynthetic pathway of the branched-amino acids such as leucine, isoleucine, and valine.</text>
</comment>
<comment type="catalytic activity">
    <reaction evidence="7 8">
        <text>2 pyruvate + H(+) = (2S)-2-acetolactate + CO2</text>
        <dbReference type="Rhea" id="RHEA:25249"/>
        <dbReference type="ChEBI" id="CHEBI:15361"/>
        <dbReference type="ChEBI" id="CHEBI:15378"/>
        <dbReference type="ChEBI" id="CHEBI:16526"/>
        <dbReference type="ChEBI" id="CHEBI:58476"/>
        <dbReference type="EC" id="2.2.1.6"/>
    </reaction>
</comment>
<evidence type="ECO:0000256" key="3">
    <source>
        <dbReference type="ARBA" id="ARBA00006341"/>
    </source>
</evidence>
<reference evidence="10 11" key="1">
    <citation type="submission" date="2015-10" db="EMBL/GenBank/DDBJ databases">
        <title>Candidatus Desulfofervidus auxilii, a hydrogenotrophic sulfate-reducing bacterium involved in the thermophilic anaerobic oxidation of methane.</title>
        <authorList>
            <person name="Krukenberg V."/>
            <person name="Richter M."/>
            <person name="Wegener G."/>
        </authorList>
    </citation>
    <scope>NUCLEOTIDE SEQUENCE [LARGE SCALE GENOMIC DNA]</scope>
    <source>
        <strain evidence="10 11">HS1</strain>
    </source>
</reference>
<dbReference type="Pfam" id="PF10369">
    <property type="entry name" value="ALS_ss_C"/>
    <property type="match status" value="1"/>
</dbReference>
<accession>A0A7U4TGV0</accession>
<dbReference type="UniPathway" id="UPA00049">
    <property type="reaction ID" value="UER00059"/>
</dbReference>
<dbReference type="SUPFAM" id="SSF55021">
    <property type="entry name" value="ACT-like"/>
    <property type="match status" value="2"/>
</dbReference>
<sequence>MKHTLSLLVENQPGVLSRVAGLFSGRGFNIESLCVAETLDPQISRITLVTAGDEQIIEQIKKQLNKLINVIKVIDLSEIESVEREMALIKVKAEPQNRAEILRIMEIFRGKIVDVSPLYYTIEITGDAKKLEAFIELMRHFKIKEIARTGTVALPRAKKS</sequence>
<dbReference type="InterPro" id="IPR027271">
    <property type="entry name" value="Acetolactate_synth/TF_NikR_C"/>
</dbReference>
<evidence type="ECO:0000256" key="8">
    <source>
        <dbReference type="RuleBase" id="RU368092"/>
    </source>
</evidence>